<sequence length="541" mass="55890">MSLFINTNVASLNSQRNLSKSSAGLDTSLQRLSSGLRINSAKDDAAGLQISNRLTSQINGLNVAARNANDGISMAQTAEGALQETTNILQRMRDLALQAANGTFSNTDRIAIQEEVAQLQQEIDRISETTSFGDRKLLNGTFGSESFQVGATAFETISVSIGAFFADTIGAETHLLQKEALGDVNTVGEVVSGGTAIGLGGIGTYDARGSASGYLGSQGSVVAVGIQGAQGSATATVTGTATALDLQKAIQLATPTTGVDADARTVATLDFVSTSSFGSLSAEATVTFELRGLNTDPTIPAPIIKASFTNSEDLSSVANSINAQTSETGIAATLTSEGDLKLVNERGDNIEITNLTLSDGGAGSLLAISANTFEYEGDITSSAQIISSTTMASDPTMSTNSIAFVGVVRMTSNDDFRISASALLNQNLNGQQLSNLENVDDIDVRTAIGAQMAVDVIDGGLAFIDSQRAGLGAVQNRLQSTISNLTVVSENASASRSRIRDTDFAIETAELTKNQILQQAGTSMLSQANQIPQAALSLLGG</sequence>
<dbReference type="RefSeq" id="WP_091981734.1">
    <property type="nucleotide sequence ID" value="NZ_FOLO01000006.1"/>
</dbReference>
<dbReference type="EMBL" id="FOLO01000006">
    <property type="protein sequence ID" value="SFC24795.1"/>
    <property type="molecule type" value="Genomic_DNA"/>
</dbReference>
<keyword evidence="2 4" id="KW-0964">Secreted</keyword>
<dbReference type="PANTHER" id="PTHR42792:SF2">
    <property type="entry name" value="FLAGELLIN"/>
    <property type="match status" value="1"/>
</dbReference>
<dbReference type="Gene3D" id="6.10.280.190">
    <property type="match status" value="1"/>
</dbReference>
<comment type="function">
    <text evidence="4">Flagellin is the subunit protein which polymerizes to form the filaments of bacterial flagella.</text>
</comment>
<dbReference type="InterPro" id="IPR046358">
    <property type="entry name" value="Flagellin_C"/>
</dbReference>
<evidence type="ECO:0000313" key="8">
    <source>
        <dbReference type="Proteomes" id="UP000198862"/>
    </source>
</evidence>
<dbReference type="InterPro" id="IPR001492">
    <property type="entry name" value="Flagellin"/>
</dbReference>
<proteinExistence type="inferred from homology"/>
<keyword evidence="3 4" id="KW-0975">Bacterial flagellum</keyword>
<evidence type="ECO:0000259" key="6">
    <source>
        <dbReference type="Pfam" id="PF00700"/>
    </source>
</evidence>
<comment type="subcellular location">
    <subcellularLocation>
        <location evidence="4">Secreted</location>
    </subcellularLocation>
    <subcellularLocation>
        <location evidence="4">Bacterial flagellum</location>
    </subcellularLocation>
</comment>
<accession>A0A1I1HM16</accession>
<keyword evidence="8" id="KW-1185">Reference proteome</keyword>
<organism evidence="7 8">
    <name type="scientific">Pseudoalteromonas denitrificans DSM 6059</name>
    <dbReference type="NCBI Taxonomy" id="1123010"/>
    <lineage>
        <taxon>Bacteria</taxon>
        <taxon>Pseudomonadati</taxon>
        <taxon>Pseudomonadota</taxon>
        <taxon>Gammaproteobacteria</taxon>
        <taxon>Alteromonadales</taxon>
        <taxon>Pseudoalteromonadaceae</taxon>
        <taxon>Pseudoalteromonas</taxon>
    </lineage>
</organism>
<dbReference type="OrthoDB" id="9796789at2"/>
<dbReference type="Pfam" id="PF00669">
    <property type="entry name" value="Flagellin_N"/>
    <property type="match status" value="1"/>
</dbReference>
<dbReference type="AlphaFoldDB" id="A0A1I1HM16"/>
<dbReference type="GO" id="GO:0009288">
    <property type="term" value="C:bacterial-type flagellum"/>
    <property type="evidence" value="ECO:0007669"/>
    <property type="project" value="UniProtKB-SubCell"/>
</dbReference>
<dbReference type="GO" id="GO:0005576">
    <property type="term" value="C:extracellular region"/>
    <property type="evidence" value="ECO:0007669"/>
    <property type="project" value="UniProtKB-SubCell"/>
</dbReference>
<dbReference type="InterPro" id="IPR042187">
    <property type="entry name" value="Flagellin_C_sub2"/>
</dbReference>
<evidence type="ECO:0000256" key="4">
    <source>
        <dbReference type="RuleBase" id="RU362073"/>
    </source>
</evidence>
<keyword evidence="7" id="KW-0969">Cilium</keyword>
<keyword evidence="7" id="KW-0966">Cell projection</keyword>
<name>A0A1I1HM16_9GAMM</name>
<dbReference type="SUPFAM" id="SSF64518">
    <property type="entry name" value="Phase 1 flagellin"/>
    <property type="match status" value="1"/>
</dbReference>
<dbReference type="Gene3D" id="1.20.1330.10">
    <property type="entry name" value="f41 fragment of flagellin, N-terminal domain"/>
    <property type="match status" value="1"/>
</dbReference>
<dbReference type="PANTHER" id="PTHR42792">
    <property type="entry name" value="FLAGELLIN"/>
    <property type="match status" value="1"/>
</dbReference>
<dbReference type="PRINTS" id="PR00207">
    <property type="entry name" value="FLAGELLIN"/>
</dbReference>
<comment type="similarity">
    <text evidence="1 4">Belongs to the bacterial flagellin family.</text>
</comment>
<dbReference type="InterPro" id="IPR010810">
    <property type="entry name" value="Flagellin_hook_IN_motif"/>
</dbReference>
<dbReference type="InterPro" id="IPR001029">
    <property type="entry name" value="Flagellin_N"/>
</dbReference>
<evidence type="ECO:0000256" key="2">
    <source>
        <dbReference type="ARBA" id="ARBA00022525"/>
    </source>
</evidence>
<feature type="domain" description="Flagellin N-terminal" evidence="5">
    <location>
        <begin position="5"/>
        <end position="141"/>
    </location>
</feature>
<dbReference type="Gene3D" id="2.30.220.10">
    <property type="entry name" value="f41 fragment of flagellin, C-terminal domain"/>
    <property type="match status" value="1"/>
</dbReference>
<protein>
    <recommendedName>
        <fullName evidence="4">Flagellin</fullName>
    </recommendedName>
</protein>
<evidence type="ECO:0000313" key="7">
    <source>
        <dbReference type="EMBL" id="SFC24795.1"/>
    </source>
</evidence>
<gene>
    <name evidence="7" type="ORF">SAMN02745724_01255</name>
</gene>
<keyword evidence="7" id="KW-0282">Flagellum</keyword>
<dbReference type="STRING" id="1123010.SAMN02745724_01255"/>
<dbReference type="Pfam" id="PF07196">
    <property type="entry name" value="Flagellin_IN"/>
    <property type="match status" value="1"/>
</dbReference>
<evidence type="ECO:0000259" key="5">
    <source>
        <dbReference type="Pfam" id="PF00669"/>
    </source>
</evidence>
<dbReference type="Gene3D" id="6.10.10.10">
    <property type="entry name" value="Flagellar export chaperone, C-terminal domain"/>
    <property type="match status" value="1"/>
</dbReference>
<evidence type="ECO:0000256" key="3">
    <source>
        <dbReference type="ARBA" id="ARBA00023143"/>
    </source>
</evidence>
<dbReference type="Gene3D" id="2.170.280.10">
    <property type="entry name" value="f41 fragment of flagellin, middle domain"/>
    <property type="match status" value="1"/>
</dbReference>
<dbReference type="GO" id="GO:0005198">
    <property type="term" value="F:structural molecule activity"/>
    <property type="evidence" value="ECO:0007669"/>
    <property type="project" value="UniProtKB-UniRule"/>
</dbReference>
<dbReference type="Pfam" id="PF00700">
    <property type="entry name" value="Flagellin_C"/>
    <property type="match status" value="1"/>
</dbReference>
<reference evidence="7 8" key="1">
    <citation type="submission" date="2016-10" db="EMBL/GenBank/DDBJ databases">
        <authorList>
            <person name="de Groot N.N."/>
        </authorList>
    </citation>
    <scope>NUCLEOTIDE SEQUENCE [LARGE SCALE GENOMIC DNA]</scope>
    <source>
        <strain evidence="7 8">DSM 6059</strain>
    </source>
</reference>
<dbReference type="Proteomes" id="UP000198862">
    <property type="component" value="Unassembled WGS sequence"/>
</dbReference>
<evidence type="ECO:0000256" key="1">
    <source>
        <dbReference type="ARBA" id="ARBA00005709"/>
    </source>
</evidence>
<feature type="domain" description="Flagellin C-terminal" evidence="6">
    <location>
        <begin position="455"/>
        <end position="539"/>
    </location>
</feature>